<evidence type="ECO:0000256" key="1">
    <source>
        <dbReference type="ARBA" id="ARBA00004167"/>
    </source>
</evidence>
<dbReference type="GO" id="GO:0016020">
    <property type="term" value="C:membrane"/>
    <property type="evidence" value="ECO:0007669"/>
    <property type="project" value="UniProtKB-SubCell"/>
</dbReference>
<sequence length="175" mass="20843">MAMITKLQEDKAAMQMKVLQYRRMMEEQAEYDREALQLFNDLMIKREKEKQELENELQVYRKKVLDYESREKIMWRSRNTSSTSTPSSASSSHSRHNNEHSIHLNWEEYDDSSFDLHQESCYKNSDDALNDLQENGLYCNIYLNVPDISLAEFEEERLCILEDPKALEAHLFSFE</sequence>
<dbReference type="Proteomes" id="UP001604277">
    <property type="component" value="Unassembled WGS sequence"/>
</dbReference>
<feature type="region of interest" description="Disordered" evidence="6">
    <location>
        <begin position="77"/>
        <end position="99"/>
    </location>
</feature>
<evidence type="ECO:0000256" key="2">
    <source>
        <dbReference type="ARBA" id="ARBA00022692"/>
    </source>
</evidence>
<gene>
    <name evidence="8" type="ORF">Fot_25702</name>
</gene>
<feature type="compositionally biased region" description="Low complexity" evidence="6">
    <location>
        <begin position="77"/>
        <end position="92"/>
    </location>
</feature>
<feature type="coiled-coil region" evidence="5">
    <location>
        <begin position="36"/>
        <end position="70"/>
    </location>
</feature>
<proteinExistence type="predicted"/>
<evidence type="ECO:0000256" key="6">
    <source>
        <dbReference type="SAM" id="MobiDB-lite"/>
    </source>
</evidence>
<name>A0ABD1U9U7_9LAMI</name>
<dbReference type="PANTHER" id="PTHR31448">
    <property type="entry name" value="MYOSIN-BINDING PROTEIN 2"/>
    <property type="match status" value="1"/>
</dbReference>
<dbReference type="GO" id="GO:0080115">
    <property type="term" value="F:myosin XI tail binding"/>
    <property type="evidence" value="ECO:0007669"/>
    <property type="project" value="UniProtKB-ARBA"/>
</dbReference>
<feature type="domain" description="GTD-binding" evidence="7">
    <location>
        <begin position="1"/>
        <end position="61"/>
    </location>
</feature>
<keyword evidence="4" id="KW-0472">Membrane</keyword>
<dbReference type="EMBL" id="JBFOLJ010000007">
    <property type="protein sequence ID" value="KAL2521779.1"/>
    <property type="molecule type" value="Genomic_DNA"/>
</dbReference>
<keyword evidence="5" id="KW-0175">Coiled coil</keyword>
<evidence type="ECO:0000313" key="8">
    <source>
        <dbReference type="EMBL" id="KAL2521779.1"/>
    </source>
</evidence>
<dbReference type="PANTHER" id="PTHR31448:SF34">
    <property type="entry name" value="MYOSIN-BINDING PROTEIN 3"/>
    <property type="match status" value="1"/>
</dbReference>
<dbReference type="Pfam" id="PF04576">
    <property type="entry name" value="Zein-binding"/>
    <property type="match status" value="1"/>
</dbReference>
<dbReference type="InterPro" id="IPR007656">
    <property type="entry name" value="GTD-bd"/>
</dbReference>
<dbReference type="InterPro" id="IPR039306">
    <property type="entry name" value="MYOB"/>
</dbReference>
<organism evidence="8 9">
    <name type="scientific">Forsythia ovata</name>
    <dbReference type="NCBI Taxonomy" id="205694"/>
    <lineage>
        <taxon>Eukaryota</taxon>
        <taxon>Viridiplantae</taxon>
        <taxon>Streptophyta</taxon>
        <taxon>Embryophyta</taxon>
        <taxon>Tracheophyta</taxon>
        <taxon>Spermatophyta</taxon>
        <taxon>Magnoliopsida</taxon>
        <taxon>eudicotyledons</taxon>
        <taxon>Gunneridae</taxon>
        <taxon>Pentapetalae</taxon>
        <taxon>asterids</taxon>
        <taxon>lamiids</taxon>
        <taxon>Lamiales</taxon>
        <taxon>Oleaceae</taxon>
        <taxon>Forsythieae</taxon>
        <taxon>Forsythia</taxon>
    </lineage>
</organism>
<protein>
    <submittedName>
        <fullName evidence="8">Myosin-binding protein 3</fullName>
    </submittedName>
</protein>
<evidence type="ECO:0000313" key="9">
    <source>
        <dbReference type="Proteomes" id="UP001604277"/>
    </source>
</evidence>
<dbReference type="AlphaFoldDB" id="A0ABD1U9U7"/>
<dbReference type="PROSITE" id="PS51775">
    <property type="entry name" value="GTD_BINDING"/>
    <property type="match status" value="1"/>
</dbReference>
<evidence type="ECO:0000256" key="4">
    <source>
        <dbReference type="ARBA" id="ARBA00023136"/>
    </source>
</evidence>
<keyword evidence="3" id="KW-1133">Transmembrane helix</keyword>
<keyword evidence="9" id="KW-1185">Reference proteome</keyword>
<reference evidence="9" key="1">
    <citation type="submission" date="2024-07" db="EMBL/GenBank/DDBJ databases">
        <title>Two chromosome-level genome assemblies of Korean endemic species Abeliophyllum distichum and Forsythia ovata (Oleaceae).</title>
        <authorList>
            <person name="Jang H."/>
        </authorList>
    </citation>
    <scope>NUCLEOTIDE SEQUENCE [LARGE SCALE GENOMIC DNA]</scope>
</reference>
<evidence type="ECO:0000256" key="3">
    <source>
        <dbReference type="ARBA" id="ARBA00022989"/>
    </source>
</evidence>
<evidence type="ECO:0000259" key="7">
    <source>
        <dbReference type="PROSITE" id="PS51775"/>
    </source>
</evidence>
<keyword evidence="2" id="KW-0812">Transmembrane</keyword>
<accession>A0ABD1U9U7</accession>
<evidence type="ECO:0000256" key="5">
    <source>
        <dbReference type="SAM" id="Coils"/>
    </source>
</evidence>
<comment type="caution">
    <text evidence="8">The sequence shown here is derived from an EMBL/GenBank/DDBJ whole genome shotgun (WGS) entry which is preliminary data.</text>
</comment>
<comment type="subcellular location">
    <subcellularLocation>
        <location evidence="1">Membrane</location>
        <topology evidence="1">Single-pass membrane protein</topology>
    </subcellularLocation>
</comment>